<keyword evidence="1" id="KW-0472">Membrane</keyword>
<dbReference type="InterPro" id="IPR003675">
    <property type="entry name" value="Rce1/LyrA-like_dom"/>
</dbReference>
<keyword evidence="1" id="KW-0812">Transmembrane</keyword>
<dbReference type="Proteomes" id="UP000199339">
    <property type="component" value="Unassembled WGS sequence"/>
</dbReference>
<dbReference type="Pfam" id="PF02517">
    <property type="entry name" value="Rce1-like"/>
    <property type="match status" value="1"/>
</dbReference>
<evidence type="ECO:0000259" key="2">
    <source>
        <dbReference type="Pfam" id="PF02517"/>
    </source>
</evidence>
<name>A0A1I4RBU2_9GAMM</name>
<keyword evidence="4" id="KW-1185">Reference proteome</keyword>
<dbReference type="RefSeq" id="WP_091998186.1">
    <property type="nucleotide sequence ID" value="NZ_FOUR01000001.1"/>
</dbReference>
<reference evidence="4" key="1">
    <citation type="submission" date="2016-10" db="EMBL/GenBank/DDBJ databases">
        <authorList>
            <person name="Varghese N."/>
            <person name="Submissions S."/>
        </authorList>
    </citation>
    <scope>NUCLEOTIDE SEQUENCE [LARGE SCALE GENOMIC DNA]</scope>
    <source>
        <strain evidence="4">CGMCC 1.6775</strain>
    </source>
</reference>
<evidence type="ECO:0000313" key="3">
    <source>
        <dbReference type="EMBL" id="SFM49774.1"/>
    </source>
</evidence>
<protein>
    <recommendedName>
        <fullName evidence="2">CAAX prenyl protease 2/Lysostaphin resistance protein A-like domain-containing protein</fullName>
    </recommendedName>
</protein>
<organism evidence="3 4">
    <name type="scientific">Marinobacter pelagius</name>
    <dbReference type="NCBI Taxonomy" id="379482"/>
    <lineage>
        <taxon>Bacteria</taxon>
        <taxon>Pseudomonadati</taxon>
        <taxon>Pseudomonadota</taxon>
        <taxon>Gammaproteobacteria</taxon>
        <taxon>Pseudomonadales</taxon>
        <taxon>Marinobacteraceae</taxon>
        <taxon>Marinobacter</taxon>
    </lineage>
</organism>
<feature type="transmembrane region" description="Helical" evidence="1">
    <location>
        <begin position="115"/>
        <end position="130"/>
    </location>
</feature>
<keyword evidence="1" id="KW-1133">Transmembrane helix</keyword>
<feature type="transmembrane region" description="Helical" evidence="1">
    <location>
        <begin position="25"/>
        <end position="44"/>
    </location>
</feature>
<feature type="transmembrane region" description="Helical" evidence="1">
    <location>
        <begin position="50"/>
        <end position="67"/>
    </location>
</feature>
<dbReference type="OrthoDB" id="9799666at2"/>
<dbReference type="GO" id="GO:0080120">
    <property type="term" value="P:CAAX-box protein maturation"/>
    <property type="evidence" value="ECO:0007669"/>
    <property type="project" value="UniProtKB-ARBA"/>
</dbReference>
<dbReference type="AlphaFoldDB" id="A0A1I4RBU2"/>
<dbReference type="EMBL" id="FOUR01000001">
    <property type="protein sequence ID" value="SFM49774.1"/>
    <property type="molecule type" value="Genomic_DNA"/>
</dbReference>
<evidence type="ECO:0000256" key="1">
    <source>
        <dbReference type="SAM" id="Phobius"/>
    </source>
</evidence>
<sequence>MATETNVREDLGLVPPPRLFTDRQFILALVPGCGVSLLVAGLSVAGSSGVSLTLLQAFSLVLWYPVLEELLFRGALQGYLSTTTFGQRALMGLSLANVLTAILFTTLHLVYRADPLAWLVFFPGLVFGYFRDRHGSLLGPVILHSAYNACLIPGWLLFSGS</sequence>
<feature type="domain" description="CAAX prenyl protease 2/Lysostaphin resistance protein A-like" evidence="2">
    <location>
        <begin position="53"/>
        <end position="149"/>
    </location>
</feature>
<gene>
    <name evidence="3" type="ORF">SAMN04487961_0480</name>
</gene>
<proteinExistence type="predicted"/>
<accession>A0A1I4RBU2</accession>
<dbReference type="NCBIfam" id="NF033192">
    <property type="entry name" value="JDVT-CAAX"/>
    <property type="match status" value="1"/>
</dbReference>
<evidence type="ECO:0000313" key="4">
    <source>
        <dbReference type="Proteomes" id="UP000199339"/>
    </source>
</evidence>
<dbReference type="GO" id="GO:0004175">
    <property type="term" value="F:endopeptidase activity"/>
    <property type="evidence" value="ECO:0007669"/>
    <property type="project" value="UniProtKB-ARBA"/>
</dbReference>
<feature type="transmembrane region" description="Helical" evidence="1">
    <location>
        <begin position="137"/>
        <end position="158"/>
    </location>
</feature>
<feature type="transmembrane region" description="Helical" evidence="1">
    <location>
        <begin position="88"/>
        <end position="109"/>
    </location>
</feature>